<dbReference type="AlphaFoldDB" id="A0AAE3EI26"/>
<feature type="compositionally biased region" description="Basic and acidic residues" evidence="1">
    <location>
        <begin position="210"/>
        <end position="224"/>
    </location>
</feature>
<gene>
    <name evidence="4" type="ORF">K7J14_07845</name>
</gene>
<dbReference type="PROSITE" id="PS50887">
    <property type="entry name" value="GGDEF"/>
    <property type="match status" value="1"/>
</dbReference>
<name>A0AAE3EI26_9SPIR</name>
<evidence type="ECO:0000313" key="5">
    <source>
        <dbReference type="Proteomes" id="UP001198163"/>
    </source>
</evidence>
<keyword evidence="2" id="KW-1133">Transmembrane helix</keyword>
<dbReference type="RefSeq" id="WP_230755034.1">
    <property type="nucleotide sequence ID" value="NZ_JAINWA010000003.1"/>
</dbReference>
<organism evidence="4 5">
    <name type="scientific">Teretinema zuelzerae</name>
    <dbReference type="NCBI Taxonomy" id="156"/>
    <lineage>
        <taxon>Bacteria</taxon>
        <taxon>Pseudomonadati</taxon>
        <taxon>Spirochaetota</taxon>
        <taxon>Spirochaetia</taxon>
        <taxon>Spirochaetales</taxon>
        <taxon>Treponemataceae</taxon>
        <taxon>Teretinema</taxon>
    </lineage>
</organism>
<dbReference type="Gene3D" id="3.30.70.270">
    <property type="match status" value="1"/>
</dbReference>
<feature type="transmembrane region" description="Helical" evidence="2">
    <location>
        <begin position="6"/>
        <end position="26"/>
    </location>
</feature>
<accession>A0AAE3EI26</accession>
<evidence type="ECO:0000259" key="3">
    <source>
        <dbReference type="PROSITE" id="PS50887"/>
    </source>
</evidence>
<keyword evidence="2" id="KW-0812">Transmembrane</keyword>
<feature type="region of interest" description="Disordered" evidence="1">
    <location>
        <begin position="203"/>
        <end position="257"/>
    </location>
</feature>
<proteinExistence type="predicted"/>
<dbReference type="InterPro" id="IPR000160">
    <property type="entry name" value="GGDEF_dom"/>
</dbReference>
<keyword evidence="5" id="KW-1185">Reference proteome</keyword>
<sequence>MKNKFIAIYATFAFLALAGSVAWFFMSLSSASKTGYNEAERSFDWISRESGSAALQNGFMSDDFVARMTEICGQSRLLSSLVLSTPAGALFVWPADSHIFTYTMNGSVSFTDTPLFSRTFSAVVDVGDGFSGAVTLTALVQGLESQYIFYSLRNSFFIVFAVFLLTLIVILLQSTKLEHKKSTDKSVDAILDEAFSAKKEPLLRPSPFEGKTEIETSETPRDSSETAIVDSNPDEVSSYMDDEPSPSSFQSSDVPYAEDGELESVPEGLFSPLTGIGWEEYLLDRLDAELVRAASSEQDLSLIIVQVDPLSRTDLLAKKISQVLLDTFRFRDMVFEFGSNGFAGILINMNLDQAMKTADSLYADIDSILLEMGYSAHIHIGITTRTARLLPASRMIDEALNAAKKAAEEPHLPIVAFRANPEKYRTFVAGAN</sequence>
<evidence type="ECO:0000313" key="4">
    <source>
        <dbReference type="EMBL" id="MCD1654615.1"/>
    </source>
</evidence>
<dbReference type="EMBL" id="JAINWA010000003">
    <property type="protein sequence ID" value="MCD1654615.1"/>
    <property type="molecule type" value="Genomic_DNA"/>
</dbReference>
<evidence type="ECO:0000256" key="1">
    <source>
        <dbReference type="SAM" id="MobiDB-lite"/>
    </source>
</evidence>
<feature type="domain" description="GGDEF" evidence="3">
    <location>
        <begin position="298"/>
        <end position="419"/>
    </location>
</feature>
<reference evidence="4" key="1">
    <citation type="submission" date="2021-08" db="EMBL/GenBank/DDBJ databases">
        <title>Comparative analyses of Brucepasteria parasyntrophica and Teretinema zuelzerae.</title>
        <authorList>
            <person name="Song Y."/>
            <person name="Brune A."/>
        </authorList>
    </citation>
    <scope>NUCLEOTIDE SEQUENCE</scope>
    <source>
        <strain evidence="4">DSM 1903</strain>
    </source>
</reference>
<protein>
    <recommendedName>
        <fullName evidence="3">GGDEF domain-containing protein</fullName>
    </recommendedName>
</protein>
<dbReference type="SMART" id="SM00267">
    <property type="entry name" value="GGDEF"/>
    <property type="match status" value="1"/>
</dbReference>
<dbReference type="InterPro" id="IPR029787">
    <property type="entry name" value="Nucleotide_cyclase"/>
</dbReference>
<dbReference type="InterPro" id="IPR043128">
    <property type="entry name" value="Rev_trsase/Diguanyl_cyclase"/>
</dbReference>
<dbReference type="SUPFAM" id="SSF55073">
    <property type="entry name" value="Nucleotide cyclase"/>
    <property type="match status" value="1"/>
</dbReference>
<dbReference type="Proteomes" id="UP001198163">
    <property type="component" value="Unassembled WGS sequence"/>
</dbReference>
<keyword evidence="2" id="KW-0472">Membrane</keyword>
<feature type="transmembrane region" description="Helical" evidence="2">
    <location>
        <begin position="155"/>
        <end position="172"/>
    </location>
</feature>
<evidence type="ECO:0000256" key="2">
    <source>
        <dbReference type="SAM" id="Phobius"/>
    </source>
</evidence>
<comment type="caution">
    <text evidence="4">The sequence shown here is derived from an EMBL/GenBank/DDBJ whole genome shotgun (WGS) entry which is preliminary data.</text>
</comment>